<sequence>MARPLSMVRPLSMARLCLLSLYMVNAFLTFGSVTVLSSSQNVLLCLHIEDFHPAGTDFFGHCSCSQNPFGCVTSVGMAAQSACGGLSPWRGPSPCGCTVRLWRPLSMARPLSMVRPLSMARLCLLSLYMVNAFLTFGSVTVLRTAHPTLSSLDAELLHKAVEKAQLEDSRKGHFLRHATRRNSDVCTSSLVRTKVLKHKIFVTLAVSIKQKSYRVSPAKLKPTIDYHTGPTTLHPINFPAFNSQRSILILLDLPAAFDTISHSILLERLLPPKPTHSP</sequence>
<proteinExistence type="predicted"/>
<evidence type="ECO:0000313" key="2">
    <source>
        <dbReference type="Proteomes" id="UP000438429"/>
    </source>
</evidence>
<accession>A0A6A4RT99</accession>
<comment type="caution">
    <text evidence="1">The sequence shown here is derived from an EMBL/GenBank/DDBJ whole genome shotgun (WGS) entry which is preliminary data.</text>
</comment>
<organism evidence="1 2">
    <name type="scientific">Scophthalmus maximus</name>
    <name type="common">Turbot</name>
    <name type="synonym">Psetta maxima</name>
    <dbReference type="NCBI Taxonomy" id="52904"/>
    <lineage>
        <taxon>Eukaryota</taxon>
        <taxon>Metazoa</taxon>
        <taxon>Chordata</taxon>
        <taxon>Craniata</taxon>
        <taxon>Vertebrata</taxon>
        <taxon>Euteleostomi</taxon>
        <taxon>Actinopterygii</taxon>
        <taxon>Neopterygii</taxon>
        <taxon>Teleostei</taxon>
        <taxon>Neoteleostei</taxon>
        <taxon>Acanthomorphata</taxon>
        <taxon>Carangaria</taxon>
        <taxon>Pleuronectiformes</taxon>
        <taxon>Pleuronectoidei</taxon>
        <taxon>Scophthalmidae</taxon>
        <taxon>Scophthalmus</taxon>
    </lineage>
</organism>
<reference evidence="1 2" key="1">
    <citation type="submission" date="2019-06" db="EMBL/GenBank/DDBJ databases">
        <title>Draft genomes of female and male turbot (Scophthalmus maximus).</title>
        <authorList>
            <person name="Xu H."/>
            <person name="Xu X.-W."/>
            <person name="Shao C."/>
            <person name="Chen S."/>
        </authorList>
    </citation>
    <scope>NUCLEOTIDE SEQUENCE [LARGE SCALE GENOMIC DNA]</scope>
    <source>
        <strain evidence="1">Ysfricsl-2016a</strain>
        <tissue evidence="1">Blood</tissue>
    </source>
</reference>
<dbReference type="AlphaFoldDB" id="A0A6A4RT99"/>
<evidence type="ECO:0000313" key="1">
    <source>
        <dbReference type="EMBL" id="KAF0023405.1"/>
    </source>
</evidence>
<gene>
    <name evidence="1" type="ORF">F2P81_024035</name>
</gene>
<dbReference type="EMBL" id="VEVO01000022">
    <property type="protein sequence ID" value="KAF0023405.1"/>
    <property type="molecule type" value="Genomic_DNA"/>
</dbReference>
<dbReference type="Proteomes" id="UP000438429">
    <property type="component" value="Unassembled WGS sequence"/>
</dbReference>
<protein>
    <recommendedName>
        <fullName evidence="3">Reverse transcriptase domain-containing protein</fullName>
    </recommendedName>
</protein>
<evidence type="ECO:0008006" key="3">
    <source>
        <dbReference type="Google" id="ProtNLM"/>
    </source>
</evidence>
<name>A0A6A4RT99_SCOMX</name>